<gene>
    <name evidence="2" type="ORF">CAP_4037</name>
</gene>
<feature type="compositionally biased region" description="Basic and acidic residues" evidence="1">
    <location>
        <begin position="209"/>
        <end position="222"/>
    </location>
</feature>
<evidence type="ECO:0000313" key="3">
    <source>
        <dbReference type="Proteomes" id="UP000019678"/>
    </source>
</evidence>
<reference evidence="2 3" key="1">
    <citation type="submission" date="2013-05" db="EMBL/GenBank/DDBJ databases">
        <title>Genome assembly of Chondromyces apiculatus DSM 436.</title>
        <authorList>
            <person name="Sharma G."/>
            <person name="Khatri I."/>
            <person name="Kaur C."/>
            <person name="Mayilraj S."/>
            <person name="Subramanian S."/>
        </authorList>
    </citation>
    <scope>NUCLEOTIDE SEQUENCE [LARGE SCALE GENOMIC DNA]</scope>
    <source>
        <strain evidence="2 3">DSM 436</strain>
    </source>
</reference>
<feature type="compositionally biased region" description="Acidic residues" evidence="1">
    <location>
        <begin position="177"/>
        <end position="194"/>
    </location>
</feature>
<comment type="caution">
    <text evidence="2">The sequence shown here is derived from an EMBL/GenBank/DDBJ whole genome shotgun (WGS) entry which is preliminary data.</text>
</comment>
<name>A0A017TGV6_9BACT</name>
<keyword evidence="3" id="KW-1185">Reference proteome</keyword>
<protein>
    <submittedName>
        <fullName evidence="2">Uncharacterized protein</fullName>
    </submittedName>
</protein>
<feature type="compositionally biased region" description="Low complexity" evidence="1">
    <location>
        <begin position="162"/>
        <end position="171"/>
    </location>
</feature>
<dbReference type="RefSeq" id="WP_044235524.1">
    <property type="nucleotide sequence ID" value="NZ_ASRX01000003.1"/>
</dbReference>
<proteinExistence type="predicted"/>
<dbReference type="EMBL" id="ASRX01000003">
    <property type="protein sequence ID" value="EYF08508.1"/>
    <property type="molecule type" value="Genomic_DNA"/>
</dbReference>
<feature type="region of interest" description="Disordered" evidence="1">
    <location>
        <begin position="152"/>
        <end position="222"/>
    </location>
</feature>
<sequence>MDKVPISLRNPRLLGVTLADYANVQAGIAEGLDLSALLQNEGVDVRAWDAASALWADRIAEDDEGSLEYAYDAFFEAALDRLWRAIPPLDIDLRAWLDFVRLWSAREDPLGCLAGLGMRPADIIRLNKHWARRLRADLALAREAEAILLREPGPMPSISPSPTLLRPLAPAERPPVDEDLPLPVAEDDEDEDDAQTSTRRPRLFVDPPGWERPEREPEREPEQMDAALSLDQYASLCAELAVFPASHEAIFQRHGLDPGVNRDAIGAAWSERLQRDRAQYERWQELYRTYHDYWTKRGAPAQ</sequence>
<dbReference type="AlphaFoldDB" id="A0A017TGV6"/>
<accession>A0A017TGV6</accession>
<dbReference type="Proteomes" id="UP000019678">
    <property type="component" value="Unassembled WGS sequence"/>
</dbReference>
<organism evidence="2 3">
    <name type="scientific">Chondromyces apiculatus DSM 436</name>
    <dbReference type="NCBI Taxonomy" id="1192034"/>
    <lineage>
        <taxon>Bacteria</taxon>
        <taxon>Pseudomonadati</taxon>
        <taxon>Myxococcota</taxon>
        <taxon>Polyangia</taxon>
        <taxon>Polyangiales</taxon>
        <taxon>Polyangiaceae</taxon>
        <taxon>Chondromyces</taxon>
    </lineage>
</organism>
<evidence type="ECO:0000256" key="1">
    <source>
        <dbReference type="SAM" id="MobiDB-lite"/>
    </source>
</evidence>
<evidence type="ECO:0000313" key="2">
    <source>
        <dbReference type="EMBL" id="EYF08508.1"/>
    </source>
</evidence>